<sequence length="179" mass="19890">MSPTEINGIQHYVLHVLDAARNVLLEWRTIDDFIDEADPAIPEETDLPNDFYHANNAERTADGNILITMRNCNQLVLLSGKTGRILWRMGGKTSDFTFIGEDMDPPFLGQHNAQQLPNGNILMYDNGRKGPFSAGRPSRALELQLDLENMTATKVWSFTHPTNLSSACCGGVQMVDNGK</sequence>
<dbReference type="PANTHER" id="PTHR35340:SF5">
    <property type="entry name" value="ASST-DOMAIN-CONTAINING PROTEIN"/>
    <property type="match status" value="1"/>
</dbReference>
<dbReference type="InterPro" id="IPR039535">
    <property type="entry name" value="ASST-like"/>
</dbReference>
<proteinExistence type="predicted"/>
<accession>A0A7S1NWF7</accession>
<reference evidence="1" key="1">
    <citation type="submission" date="2021-01" db="EMBL/GenBank/DDBJ databases">
        <authorList>
            <person name="Corre E."/>
            <person name="Pelletier E."/>
            <person name="Niang G."/>
            <person name="Scheremetjew M."/>
            <person name="Finn R."/>
            <person name="Kale V."/>
            <person name="Holt S."/>
            <person name="Cochrane G."/>
            <person name="Meng A."/>
            <person name="Brown T."/>
            <person name="Cohen L."/>
        </authorList>
    </citation>
    <scope>NUCLEOTIDE SEQUENCE</scope>
    <source>
        <strain evidence="1">CCMP3346</strain>
    </source>
</reference>
<name>A0A7S1NWF7_9ALVE</name>
<protein>
    <submittedName>
        <fullName evidence="1">Uncharacterized protein</fullName>
    </submittedName>
</protein>
<dbReference type="EMBL" id="HBGB01003133">
    <property type="protein sequence ID" value="CAD9046776.1"/>
    <property type="molecule type" value="Transcribed_RNA"/>
</dbReference>
<gene>
    <name evidence="1" type="ORF">VBRA1451_LOCUS1830</name>
</gene>
<dbReference type="Pfam" id="PF14269">
    <property type="entry name" value="Arylsulfotran_2"/>
    <property type="match status" value="1"/>
</dbReference>
<organism evidence="1">
    <name type="scientific">Vitrella brassicaformis</name>
    <dbReference type="NCBI Taxonomy" id="1169539"/>
    <lineage>
        <taxon>Eukaryota</taxon>
        <taxon>Sar</taxon>
        <taxon>Alveolata</taxon>
        <taxon>Colpodellida</taxon>
        <taxon>Vitrellaceae</taxon>
        <taxon>Vitrella</taxon>
    </lineage>
</organism>
<evidence type="ECO:0000313" key="1">
    <source>
        <dbReference type="EMBL" id="CAD9046776.1"/>
    </source>
</evidence>
<dbReference type="AlphaFoldDB" id="A0A7S1NWF7"/>
<dbReference type="PANTHER" id="PTHR35340">
    <property type="entry name" value="PQQ ENZYME REPEAT PROTEIN-RELATED"/>
    <property type="match status" value="1"/>
</dbReference>
<dbReference type="InterPro" id="IPR053143">
    <property type="entry name" value="Arylsulfate_ST"/>
</dbReference>